<dbReference type="EC" id="3.4.24.-" evidence="11"/>
<keyword evidence="6 11" id="KW-0378">Hydrolase</keyword>
<dbReference type="Proteomes" id="UP001302249">
    <property type="component" value="Chromosome"/>
</dbReference>
<keyword evidence="5 11" id="KW-0812">Transmembrane</keyword>
<evidence type="ECO:0000256" key="6">
    <source>
        <dbReference type="ARBA" id="ARBA00022801"/>
    </source>
</evidence>
<dbReference type="Gene3D" id="2.30.42.10">
    <property type="match status" value="1"/>
</dbReference>
<dbReference type="EMBL" id="CP135076">
    <property type="protein sequence ID" value="WNO52520.1"/>
    <property type="molecule type" value="Genomic_DNA"/>
</dbReference>
<evidence type="ECO:0000313" key="13">
    <source>
        <dbReference type="EMBL" id="WNO52520.1"/>
    </source>
</evidence>
<dbReference type="PANTHER" id="PTHR42837">
    <property type="entry name" value="REGULATOR OF SIGMA-E PROTEASE RSEP"/>
    <property type="match status" value="1"/>
</dbReference>
<keyword evidence="11" id="KW-0479">Metal-binding</keyword>
<gene>
    <name evidence="13" type="primary">rseP</name>
    <name evidence="13" type="ORF">RPR59_08525</name>
</gene>
<dbReference type="Pfam" id="PF17820">
    <property type="entry name" value="PDZ_6"/>
    <property type="match status" value="1"/>
</dbReference>
<dbReference type="InterPro" id="IPR004387">
    <property type="entry name" value="Pept_M50_Zn"/>
</dbReference>
<keyword evidence="9 11" id="KW-0482">Metalloprotease</keyword>
<keyword evidence="7 11" id="KW-0862">Zinc</keyword>
<evidence type="ECO:0000256" key="3">
    <source>
        <dbReference type="ARBA" id="ARBA00007931"/>
    </source>
</evidence>
<dbReference type="InterPro" id="IPR036034">
    <property type="entry name" value="PDZ_sf"/>
</dbReference>
<keyword evidence="4" id="KW-0645">Protease</keyword>
<feature type="domain" description="PDZ" evidence="12">
    <location>
        <begin position="135"/>
        <end position="198"/>
    </location>
</feature>
<dbReference type="InterPro" id="IPR001478">
    <property type="entry name" value="PDZ"/>
</dbReference>
<evidence type="ECO:0000256" key="4">
    <source>
        <dbReference type="ARBA" id="ARBA00022670"/>
    </source>
</evidence>
<feature type="transmembrane region" description="Helical" evidence="11">
    <location>
        <begin position="342"/>
        <end position="360"/>
    </location>
</feature>
<dbReference type="Pfam" id="PF02163">
    <property type="entry name" value="Peptidase_M50"/>
    <property type="match status" value="1"/>
</dbReference>
<evidence type="ECO:0000256" key="1">
    <source>
        <dbReference type="ARBA" id="ARBA00001947"/>
    </source>
</evidence>
<accession>A0ABZ0B563</accession>
<keyword evidence="8 11" id="KW-1133">Transmembrane helix</keyword>
<dbReference type="NCBIfam" id="TIGR00054">
    <property type="entry name" value="RIP metalloprotease RseP"/>
    <property type="match status" value="1"/>
</dbReference>
<organism evidence="13 14">
    <name type="scientific">Stakelama saccharophila</name>
    <dbReference type="NCBI Taxonomy" id="3075605"/>
    <lineage>
        <taxon>Bacteria</taxon>
        <taxon>Pseudomonadati</taxon>
        <taxon>Pseudomonadota</taxon>
        <taxon>Alphaproteobacteria</taxon>
        <taxon>Sphingomonadales</taxon>
        <taxon>Sphingomonadaceae</taxon>
        <taxon>Stakelama</taxon>
    </lineage>
</organism>
<dbReference type="InterPro" id="IPR008915">
    <property type="entry name" value="Peptidase_M50"/>
</dbReference>
<evidence type="ECO:0000256" key="5">
    <source>
        <dbReference type="ARBA" id="ARBA00022692"/>
    </source>
</evidence>
<comment type="cofactor">
    <cofactor evidence="1 11">
        <name>Zn(2+)</name>
        <dbReference type="ChEBI" id="CHEBI:29105"/>
    </cofactor>
</comment>
<evidence type="ECO:0000313" key="14">
    <source>
        <dbReference type="Proteomes" id="UP001302249"/>
    </source>
</evidence>
<dbReference type="PROSITE" id="PS50106">
    <property type="entry name" value="PDZ"/>
    <property type="match status" value="1"/>
</dbReference>
<evidence type="ECO:0000256" key="9">
    <source>
        <dbReference type="ARBA" id="ARBA00023049"/>
    </source>
</evidence>
<protein>
    <recommendedName>
        <fullName evidence="11">Zinc metalloprotease</fullName>
        <ecNumber evidence="11">3.4.24.-</ecNumber>
    </recommendedName>
</protein>
<comment type="subcellular location">
    <subcellularLocation>
        <location evidence="2">Membrane</location>
        <topology evidence="2">Multi-pass membrane protein</topology>
    </subcellularLocation>
</comment>
<proteinExistence type="inferred from homology"/>
<name>A0ABZ0B563_9SPHN</name>
<sequence>MIQSPGFFVTIIAFALVLGPLVFLHELGHYLVGRWCGVKADAFSIGFGREIAGFTDKRGTRWKFGWLPLGGYVKFAGDMNPASKPDADWLALPAEERRQTFQARSLWQRALIVLAGPVMNFLIAILIFAAFAMTYGVDRTPAVVGQVMPESPAAAAGLKQGDAIVSIGGRQMDTFQDLAQFTVLRPGATVPMVVERDGETFDARITLGAAHEEDRFGNRYTRGQLGVASGPRVYEPVGLAEAPAAGIRLVGGTLRSMIDGLGQIITGRRSVDELGGPLRIAQMSGQQMALGWPALISFIALISINLGFINLLPVPMLDGGHLFFYAIEAVRGRPVGPGAMEWAYRGGLAAILALFLLVTFNDLDAIGVWRHLAGLIG</sequence>
<evidence type="ECO:0000256" key="11">
    <source>
        <dbReference type="RuleBase" id="RU362031"/>
    </source>
</evidence>
<evidence type="ECO:0000256" key="2">
    <source>
        <dbReference type="ARBA" id="ARBA00004141"/>
    </source>
</evidence>
<feature type="transmembrane region" description="Helical" evidence="11">
    <location>
        <begin position="7"/>
        <end position="25"/>
    </location>
</feature>
<reference evidence="13 14" key="1">
    <citation type="submission" date="2023-09" db="EMBL/GenBank/DDBJ databases">
        <authorList>
            <person name="Rey-Velasco X."/>
        </authorList>
    </citation>
    <scope>NUCLEOTIDE SEQUENCE [LARGE SCALE GENOMIC DNA]</scope>
    <source>
        <strain evidence="13 14">W311</strain>
    </source>
</reference>
<dbReference type="GO" id="GO:0008237">
    <property type="term" value="F:metallopeptidase activity"/>
    <property type="evidence" value="ECO:0007669"/>
    <property type="project" value="UniProtKB-KW"/>
</dbReference>
<feature type="transmembrane region" description="Helical" evidence="11">
    <location>
        <begin position="289"/>
        <end position="312"/>
    </location>
</feature>
<evidence type="ECO:0000256" key="8">
    <source>
        <dbReference type="ARBA" id="ARBA00022989"/>
    </source>
</evidence>
<dbReference type="RefSeq" id="WP_313913047.1">
    <property type="nucleotide sequence ID" value="NZ_CP135076.1"/>
</dbReference>
<keyword evidence="10 11" id="KW-0472">Membrane</keyword>
<dbReference type="CDD" id="cd06163">
    <property type="entry name" value="S2P-M50_PDZ_RseP-like"/>
    <property type="match status" value="1"/>
</dbReference>
<keyword evidence="14" id="KW-1185">Reference proteome</keyword>
<dbReference type="SMART" id="SM00228">
    <property type="entry name" value="PDZ"/>
    <property type="match status" value="1"/>
</dbReference>
<dbReference type="PANTHER" id="PTHR42837:SF2">
    <property type="entry name" value="MEMBRANE METALLOPROTEASE ARASP2, CHLOROPLASTIC-RELATED"/>
    <property type="match status" value="1"/>
</dbReference>
<dbReference type="CDD" id="cd23081">
    <property type="entry name" value="cpPDZ_EcRseP-like"/>
    <property type="match status" value="1"/>
</dbReference>
<evidence type="ECO:0000259" key="12">
    <source>
        <dbReference type="PROSITE" id="PS50106"/>
    </source>
</evidence>
<evidence type="ECO:0000256" key="10">
    <source>
        <dbReference type="ARBA" id="ARBA00023136"/>
    </source>
</evidence>
<dbReference type="SUPFAM" id="SSF50156">
    <property type="entry name" value="PDZ domain-like"/>
    <property type="match status" value="1"/>
</dbReference>
<comment type="similarity">
    <text evidence="3 11">Belongs to the peptidase M50B family.</text>
</comment>
<evidence type="ECO:0000256" key="7">
    <source>
        <dbReference type="ARBA" id="ARBA00022833"/>
    </source>
</evidence>
<feature type="transmembrane region" description="Helical" evidence="11">
    <location>
        <begin position="110"/>
        <end position="131"/>
    </location>
</feature>
<dbReference type="InterPro" id="IPR041489">
    <property type="entry name" value="PDZ_6"/>
</dbReference>